<dbReference type="AlphaFoldDB" id="A0AAD7SJE2"/>
<keyword evidence="2" id="KW-1185">Reference proteome</keyword>
<reference evidence="1" key="1">
    <citation type="journal article" date="2023" name="Science">
        <title>Genome structures resolve the early diversification of teleost fishes.</title>
        <authorList>
            <person name="Parey E."/>
            <person name="Louis A."/>
            <person name="Montfort J."/>
            <person name="Bouchez O."/>
            <person name="Roques C."/>
            <person name="Iampietro C."/>
            <person name="Lluch J."/>
            <person name="Castinel A."/>
            <person name="Donnadieu C."/>
            <person name="Desvignes T."/>
            <person name="Floi Bucao C."/>
            <person name="Jouanno E."/>
            <person name="Wen M."/>
            <person name="Mejri S."/>
            <person name="Dirks R."/>
            <person name="Jansen H."/>
            <person name="Henkel C."/>
            <person name="Chen W.J."/>
            <person name="Zahm M."/>
            <person name="Cabau C."/>
            <person name="Klopp C."/>
            <person name="Thompson A.W."/>
            <person name="Robinson-Rechavi M."/>
            <person name="Braasch I."/>
            <person name="Lecointre G."/>
            <person name="Bobe J."/>
            <person name="Postlethwait J.H."/>
            <person name="Berthelot C."/>
            <person name="Roest Crollius H."/>
            <person name="Guiguen Y."/>
        </authorList>
    </citation>
    <scope>NUCLEOTIDE SEQUENCE</scope>
    <source>
        <strain evidence="1">NC1722</strain>
    </source>
</reference>
<sequence length="77" mass="8776">MQLRQPSAWWPCETLQAEASQSHALPLHGQTDRQADVLTGSDSDRQKQSTLLDFLRQLREYDRGGTLKHISVAEQSR</sequence>
<dbReference type="Proteomes" id="UP001221898">
    <property type="component" value="Unassembled WGS sequence"/>
</dbReference>
<gene>
    <name evidence="1" type="ORF">AAFF_G00345970</name>
</gene>
<protein>
    <submittedName>
        <fullName evidence="1">Uncharacterized protein</fullName>
    </submittedName>
</protein>
<evidence type="ECO:0000313" key="2">
    <source>
        <dbReference type="Proteomes" id="UP001221898"/>
    </source>
</evidence>
<dbReference type="EMBL" id="JAINUG010000056">
    <property type="protein sequence ID" value="KAJ8403729.1"/>
    <property type="molecule type" value="Genomic_DNA"/>
</dbReference>
<accession>A0AAD7SJE2</accession>
<organism evidence="1 2">
    <name type="scientific">Aldrovandia affinis</name>
    <dbReference type="NCBI Taxonomy" id="143900"/>
    <lineage>
        <taxon>Eukaryota</taxon>
        <taxon>Metazoa</taxon>
        <taxon>Chordata</taxon>
        <taxon>Craniata</taxon>
        <taxon>Vertebrata</taxon>
        <taxon>Euteleostomi</taxon>
        <taxon>Actinopterygii</taxon>
        <taxon>Neopterygii</taxon>
        <taxon>Teleostei</taxon>
        <taxon>Notacanthiformes</taxon>
        <taxon>Halosauridae</taxon>
        <taxon>Aldrovandia</taxon>
    </lineage>
</organism>
<comment type="caution">
    <text evidence="1">The sequence shown here is derived from an EMBL/GenBank/DDBJ whole genome shotgun (WGS) entry which is preliminary data.</text>
</comment>
<evidence type="ECO:0000313" key="1">
    <source>
        <dbReference type="EMBL" id="KAJ8403729.1"/>
    </source>
</evidence>
<name>A0AAD7SJE2_9TELE</name>
<proteinExistence type="predicted"/>